<gene>
    <name evidence="2" type="ORF">Vlu01_36170</name>
</gene>
<reference evidence="2 3" key="1">
    <citation type="submission" date="2021-01" db="EMBL/GenBank/DDBJ databases">
        <title>Whole genome shotgun sequence of Verrucosispora lutea NBRC 106530.</title>
        <authorList>
            <person name="Komaki H."/>
            <person name="Tamura T."/>
        </authorList>
    </citation>
    <scope>NUCLEOTIDE SEQUENCE [LARGE SCALE GENOMIC DNA]</scope>
    <source>
        <strain evidence="2 3">NBRC 106530</strain>
    </source>
</reference>
<dbReference type="EMBL" id="BOPB01000020">
    <property type="protein sequence ID" value="GIJ22993.1"/>
    <property type="molecule type" value="Genomic_DNA"/>
</dbReference>
<evidence type="ECO:0000259" key="1">
    <source>
        <dbReference type="Pfam" id="PF14243"/>
    </source>
</evidence>
<keyword evidence="3" id="KW-1185">Reference proteome</keyword>
<dbReference type="Pfam" id="PF14243">
    <property type="entry name" value="R2K_3"/>
    <property type="match status" value="1"/>
</dbReference>
<organism evidence="2 3">
    <name type="scientific">Micromonospora lutea</name>
    <dbReference type="NCBI Taxonomy" id="419825"/>
    <lineage>
        <taxon>Bacteria</taxon>
        <taxon>Bacillati</taxon>
        <taxon>Actinomycetota</taxon>
        <taxon>Actinomycetes</taxon>
        <taxon>Micromonosporales</taxon>
        <taxon>Micromonosporaceae</taxon>
        <taxon>Micromonospora</taxon>
    </lineage>
</organism>
<proteinExistence type="predicted"/>
<accession>A0ABQ4IYG8</accession>
<dbReference type="InterPro" id="IPR025643">
    <property type="entry name" value="R2K_3"/>
</dbReference>
<evidence type="ECO:0000313" key="2">
    <source>
        <dbReference type="EMBL" id="GIJ22993.1"/>
    </source>
</evidence>
<name>A0ABQ4IYG8_9ACTN</name>
<evidence type="ECO:0000313" key="3">
    <source>
        <dbReference type="Proteomes" id="UP000643165"/>
    </source>
</evidence>
<sequence length="282" mass="30917">MLLVPADPLRPRRPDEHFRAEAVAAGDAGLDVAVVDHDALTRPGHADQAVALVPAGGEAVYRGWMLRSEQYAAFAEALSRRGVTLRTSAEQYRQAHELPGWYAALAAHTPTSIWTTGDLRADFDRVRVELGTGPAVLRDYTKSMKHYWHEAAFIPDLADGETAWKVASRLRHLREDDFVGGFVLRRYERFTSVEARTWWVNGVCALVSAHPDTPNDVPPHNLDLDAVTPVIAALGLPFITVDLALRADGVWRIIEIGDGQVSDRPTTTEPSTLITALLAGTS</sequence>
<comment type="caution">
    <text evidence="2">The sequence shown here is derived from an EMBL/GenBank/DDBJ whole genome shotgun (WGS) entry which is preliminary data.</text>
</comment>
<feature type="domain" description="ATP-grasp" evidence="1">
    <location>
        <begin position="129"/>
        <end position="277"/>
    </location>
</feature>
<dbReference type="Proteomes" id="UP000643165">
    <property type="component" value="Unassembled WGS sequence"/>
</dbReference>
<protein>
    <recommendedName>
        <fullName evidence="1">ATP-grasp domain-containing protein</fullName>
    </recommendedName>
</protein>